<keyword evidence="2" id="KW-1185">Reference proteome</keyword>
<dbReference type="GO" id="GO:0004519">
    <property type="term" value="F:endonuclease activity"/>
    <property type="evidence" value="ECO:0007669"/>
    <property type="project" value="UniProtKB-KW"/>
</dbReference>
<organism evidence="1 2">
    <name type="scientific">Ancylobacter oerskovii</name>
    <dbReference type="NCBI Taxonomy" id="459519"/>
    <lineage>
        <taxon>Bacteria</taxon>
        <taxon>Pseudomonadati</taxon>
        <taxon>Pseudomonadota</taxon>
        <taxon>Alphaproteobacteria</taxon>
        <taxon>Hyphomicrobiales</taxon>
        <taxon>Xanthobacteraceae</taxon>
        <taxon>Ancylobacter</taxon>
    </lineage>
</organism>
<dbReference type="Pfam" id="PF06147">
    <property type="entry name" value="DUF968"/>
    <property type="match status" value="1"/>
</dbReference>
<evidence type="ECO:0000313" key="2">
    <source>
        <dbReference type="Proteomes" id="UP001597299"/>
    </source>
</evidence>
<comment type="caution">
    <text evidence="1">The sequence shown here is derived from an EMBL/GenBank/DDBJ whole genome shotgun (WGS) entry which is preliminary data.</text>
</comment>
<sequence>MSAFRIAYHPEAFSISHGKKRPRVENGAHLKFIRKLPCVCCGSRNVEAAHIRMGSLVHAKRDSGKGEKPDDKWTLPLCPDHHREQHSMSEAAFWTAKGIDPFLLSLILAQCSGDEEAAEVAIAKARPAR</sequence>
<gene>
    <name evidence="1" type="ORF">ACFSNC_18200</name>
</gene>
<evidence type="ECO:0000313" key="1">
    <source>
        <dbReference type="EMBL" id="MFD2142342.1"/>
    </source>
</evidence>
<keyword evidence="1" id="KW-0255">Endonuclease</keyword>
<dbReference type="RefSeq" id="WP_213354139.1">
    <property type="nucleotide sequence ID" value="NZ_JAHBGB010000037.1"/>
</dbReference>
<dbReference type="InterPro" id="IPR010373">
    <property type="entry name" value="DUF968"/>
</dbReference>
<accession>A0ABW4Z133</accession>
<reference evidence="2" key="1">
    <citation type="journal article" date="2019" name="Int. J. Syst. Evol. Microbiol.">
        <title>The Global Catalogue of Microorganisms (GCM) 10K type strain sequencing project: providing services to taxonomists for standard genome sequencing and annotation.</title>
        <authorList>
            <consortium name="The Broad Institute Genomics Platform"/>
            <consortium name="The Broad Institute Genome Sequencing Center for Infectious Disease"/>
            <person name="Wu L."/>
            <person name="Ma J."/>
        </authorList>
    </citation>
    <scope>NUCLEOTIDE SEQUENCE [LARGE SCALE GENOMIC DNA]</scope>
    <source>
        <strain evidence="2">CCM 7435</strain>
    </source>
</reference>
<keyword evidence="1" id="KW-0540">Nuclease</keyword>
<dbReference type="EMBL" id="JBHUHD010000001">
    <property type="protein sequence ID" value="MFD2142342.1"/>
    <property type="molecule type" value="Genomic_DNA"/>
</dbReference>
<name>A0ABW4Z133_9HYPH</name>
<protein>
    <submittedName>
        <fullName evidence="1">HNH endonuclease</fullName>
    </submittedName>
</protein>
<dbReference type="Gene3D" id="3.30.40.190">
    <property type="match status" value="1"/>
</dbReference>
<keyword evidence="1" id="KW-0378">Hydrolase</keyword>
<proteinExistence type="predicted"/>
<dbReference type="Proteomes" id="UP001597299">
    <property type="component" value="Unassembled WGS sequence"/>
</dbReference>